<dbReference type="RefSeq" id="WP_030534560.1">
    <property type="nucleotide sequence ID" value="NZ_JOIJ01000041.1"/>
</dbReference>
<reference evidence="1 2" key="1">
    <citation type="submission" date="2019-07" db="EMBL/GenBank/DDBJ databases">
        <title>R&amp;d 2014.</title>
        <authorList>
            <person name="Klenk H.-P."/>
        </authorList>
    </citation>
    <scope>NUCLEOTIDE SEQUENCE [LARGE SCALE GENOMIC DNA]</scope>
    <source>
        <strain evidence="1 2">DSM 43194</strain>
    </source>
</reference>
<accession>A0A660C858</accession>
<name>A0A660C858_9PSEU</name>
<organism evidence="1 2">
    <name type="scientific">Prauserella rugosa</name>
    <dbReference type="NCBI Taxonomy" id="43354"/>
    <lineage>
        <taxon>Bacteria</taxon>
        <taxon>Bacillati</taxon>
        <taxon>Actinomycetota</taxon>
        <taxon>Actinomycetes</taxon>
        <taxon>Pseudonocardiales</taxon>
        <taxon>Pseudonocardiaceae</taxon>
        <taxon>Prauserella</taxon>
    </lineage>
</organism>
<dbReference type="Proteomes" id="UP000317303">
    <property type="component" value="Unassembled WGS sequence"/>
</dbReference>
<evidence type="ECO:0000313" key="2">
    <source>
        <dbReference type="Proteomes" id="UP000317303"/>
    </source>
</evidence>
<evidence type="ECO:0000313" key="1">
    <source>
        <dbReference type="EMBL" id="TWH18564.1"/>
    </source>
</evidence>
<dbReference type="AlphaFoldDB" id="A0A660C858"/>
<gene>
    <name evidence="1" type="ORF">JD82_00383</name>
</gene>
<proteinExistence type="predicted"/>
<sequence>MAERGISAAQPGMVPAGRRAAGTMIAALHGELTPHAWHDPEHDAYQLFFQRSLAMGWLDDTSAGSDAHGDVRRAPGLWGMNDAGWEHPFTAETNLVSWFQVEVSPVAHDRPLPVQPLLRCAEDATTRAGTVDIHAVQLLLPVQGLNPKSRPPWAREPAMRTTDWFAETAPHARTRVTVDINQGQHRFSPAAAQHLVDRLGTLNQDVFTPGAHGASVPDLIPQPPFDDRLWNGPPGNGVSLSGQLAEWSCDAIGWLAELIGDIAAQIHTASPLLLTVTRELPSR</sequence>
<keyword evidence="2" id="KW-1185">Reference proteome</keyword>
<protein>
    <submittedName>
        <fullName evidence="1">Uncharacterized protein</fullName>
    </submittedName>
</protein>
<comment type="caution">
    <text evidence="1">The sequence shown here is derived from an EMBL/GenBank/DDBJ whole genome shotgun (WGS) entry which is preliminary data.</text>
</comment>
<dbReference type="EMBL" id="VLJV01000001">
    <property type="protein sequence ID" value="TWH18564.1"/>
    <property type="molecule type" value="Genomic_DNA"/>
</dbReference>